<dbReference type="EMBL" id="UINC01191483">
    <property type="protein sequence ID" value="SVE06156.1"/>
    <property type="molecule type" value="Genomic_DNA"/>
</dbReference>
<proteinExistence type="predicted"/>
<keyword evidence="4 6" id="KW-1133">Transmembrane helix</keyword>
<organism evidence="7">
    <name type="scientific">marine metagenome</name>
    <dbReference type="NCBI Taxonomy" id="408172"/>
    <lineage>
        <taxon>unclassified sequences</taxon>
        <taxon>metagenomes</taxon>
        <taxon>ecological metagenomes</taxon>
    </lineage>
</organism>
<evidence type="ECO:0000256" key="4">
    <source>
        <dbReference type="ARBA" id="ARBA00022989"/>
    </source>
</evidence>
<evidence type="ECO:0000313" key="7">
    <source>
        <dbReference type="EMBL" id="SVE06156.1"/>
    </source>
</evidence>
<feature type="transmembrane region" description="Helical" evidence="6">
    <location>
        <begin position="20"/>
        <end position="41"/>
    </location>
</feature>
<evidence type="ECO:0000256" key="3">
    <source>
        <dbReference type="ARBA" id="ARBA00022692"/>
    </source>
</evidence>
<gene>
    <name evidence="7" type="ORF">METZ01_LOCUS459010</name>
</gene>
<keyword evidence="5 6" id="KW-0472">Membrane</keyword>
<evidence type="ECO:0000256" key="6">
    <source>
        <dbReference type="SAM" id="Phobius"/>
    </source>
</evidence>
<evidence type="ECO:0000256" key="5">
    <source>
        <dbReference type="ARBA" id="ARBA00023136"/>
    </source>
</evidence>
<dbReference type="GO" id="GO:0005886">
    <property type="term" value="C:plasma membrane"/>
    <property type="evidence" value="ECO:0007669"/>
    <property type="project" value="UniProtKB-SubCell"/>
</dbReference>
<keyword evidence="2" id="KW-1003">Cell membrane</keyword>
<protein>
    <recommendedName>
        <fullName evidence="8">Branched-chain amino acid ABC transporter permease</fullName>
    </recommendedName>
</protein>
<keyword evidence="3 6" id="KW-0812">Transmembrane</keyword>
<dbReference type="InterPro" id="IPR001851">
    <property type="entry name" value="ABC_transp_permease"/>
</dbReference>
<accession>A0A383AE49</accession>
<evidence type="ECO:0008006" key="8">
    <source>
        <dbReference type="Google" id="ProtNLM"/>
    </source>
</evidence>
<dbReference type="AlphaFoldDB" id="A0A383AE49"/>
<feature type="non-terminal residue" evidence="7">
    <location>
        <position position="57"/>
    </location>
</feature>
<name>A0A383AE49_9ZZZZ</name>
<dbReference type="Pfam" id="PF02653">
    <property type="entry name" value="BPD_transp_2"/>
    <property type="match status" value="1"/>
</dbReference>
<dbReference type="GO" id="GO:0022857">
    <property type="term" value="F:transmembrane transporter activity"/>
    <property type="evidence" value="ECO:0007669"/>
    <property type="project" value="InterPro"/>
</dbReference>
<evidence type="ECO:0000256" key="2">
    <source>
        <dbReference type="ARBA" id="ARBA00022475"/>
    </source>
</evidence>
<comment type="subcellular location">
    <subcellularLocation>
        <location evidence="1">Cell membrane</location>
        <topology evidence="1">Multi-pass membrane protein</topology>
    </subcellularLocation>
</comment>
<evidence type="ECO:0000256" key="1">
    <source>
        <dbReference type="ARBA" id="ARBA00004651"/>
    </source>
</evidence>
<reference evidence="7" key="1">
    <citation type="submission" date="2018-05" db="EMBL/GenBank/DDBJ databases">
        <authorList>
            <person name="Lanie J.A."/>
            <person name="Ng W.-L."/>
            <person name="Kazmierczak K.M."/>
            <person name="Andrzejewski T.M."/>
            <person name="Davidsen T.M."/>
            <person name="Wayne K.J."/>
            <person name="Tettelin H."/>
            <person name="Glass J.I."/>
            <person name="Rusch D."/>
            <person name="Podicherti R."/>
            <person name="Tsui H.-C.T."/>
            <person name="Winkler M.E."/>
        </authorList>
    </citation>
    <scope>NUCLEOTIDE SEQUENCE</scope>
</reference>
<sequence length="57" mass="6232">MHSLSSFVGLFYQYADTVSFLILSAIGLIIIFGMMGVINLAHGEMMMVGAYTTSFAY</sequence>